<keyword evidence="2" id="KW-1185">Reference proteome</keyword>
<evidence type="ECO:0000313" key="2">
    <source>
        <dbReference type="Proteomes" id="UP000198625"/>
    </source>
</evidence>
<dbReference type="Pfam" id="PF10704">
    <property type="entry name" value="DUF2508"/>
    <property type="match status" value="1"/>
</dbReference>
<dbReference type="STRING" id="415015.SAMN05660462_01466"/>
<dbReference type="AlphaFoldDB" id="A0A1H3PDV9"/>
<organism evidence="1 2">
    <name type="scientific">Proteiniborus ethanoligenes</name>
    <dbReference type="NCBI Taxonomy" id="415015"/>
    <lineage>
        <taxon>Bacteria</taxon>
        <taxon>Bacillati</taxon>
        <taxon>Bacillota</taxon>
        <taxon>Clostridia</taxon>
        <taxon>Eubacteriales</taxon>
        <taxon>Proteiniborus</taxon>
    </lineage>
</organism>
<gene>
    <name evidence="1" type="ORF">SAMN05660462_01466</name>
</gene>
<name>A0A1H3PDV9_9FIRM</name>
<protein>
    <recommendedName>
        <fullName evidence="3">DUF2508 domain-containing protein</fullName>
    </recommendedName>
</protein>
<dbReference type="InterPro" id="IPR019644">
    <property type="entry name" value="DUF2508"/>
</dbReference>
<sequence>MDKSKNKTVKTMGMNVNINSFFSKLKNNLGTNEITEDERLLTELNKALEEWENAELYFQSVVEPGLIDYAIHNMEASRTKYLYLLKNAREKGIRAENLNNSL</sequence>
<dbReference type="EMBL" id="FNQE01000014">
    <property type="protein sequence ID" value="SDY99334.1"/>
    <property type="molecule type" value="Genomic_DNA"/>
</dbReference>
<reference evidence="2" key="1">
    <citation type="submission" date="2016-10" db="EMBL/GenBank/DDBJ databases">
        <authorList>
            <person name="Varghese N."/>
            <person name="Submissions S."/>
        </authorList>
    </citation>
    <scope>NUCLEOTIDE SEQUENCE [LARGE SCALE GENOMIC DNA]</scope>
    <source>
        <strain evidence="2">DSM 21650</strain>
    </source>
</reference>
<evidence type="ECO:0000313" key="1">
    <source>
        <dbReference type="EMBL" id="SDY99334.1"/>
    </source>
</evidence>
<evidence type="ECO:0008006" key="3">
    <source>
        <dbReference type="Google" id="ProtNLM"/>
    </source>
</evidence>
<proteinExistence type="predicted"/>
<accession>A0A1H3PDV9</accession>
<dbReference type="RefSeq" id="WP_208975223.1">
    <property type="nucleotide sequence ID" value="NZ_FNQE01000014.1"/>
</dbReference>
<dbReference type="Proteomes" id="UP000198625">
    <property type="component" value="Unassembled WGS sequence"/>
</dbReference>